<proteinExistence type="predicted"/>
<dbReference type="EMBL" id="CM029039">
    <property type="protein sequence ID" value="KAG2642893.1"/>
    <property type="molecule type" value="Genomic_DNA"/>
</dbReference>
<protein>
    <submittedName>
        <fullName evidence="2">Uncharacterized protein</fullName>
    </submittedName>
</protein>
<dbReference type="AlphaFoldDB" id="A0A8T0WDZ4"/>
<organism evidence="2 3">
    <name type="scientific">Panicum virgatum</name>
    <name type="common">Blackwell switchgrass</name>
    <dbReference type="NCBI Taxonomy" id="38727"/>
    <lineage>
        <taxon>Eukaryota</taxon>
        <taxon>Viridiplantae</taxon>
        <taxon>Streptophyta</taxon>
        <taxon>Embryophyta</taxon>
        <taxon>Tracheophyta</taxon>
        <taxon>Spermatophyta</taxon>
        <taxon>Magnoliopsida</taxon>
        <taxon>Liliopsida</taxon>
        <taxon>Poales</taxon>
        <taxon>Poaceae</taxon>
        <taxon>PACMAD clade</taxon>
        <taxon>Panicoideae</taxon>
        <taxon>Panicodae</taxon>
        <taxon>Paniceae</taxon>
        <taxon>Panicinae</taxon>
        <taxon>Panicum</taxon>
        <taxon>Panicum sect. Hiantes</taxon>
    </lineage>
</organism>
<gene>
    <name evidence="2" type="ORF">PVAP13_2KG286000</name>
</gene>
<feature type="region of interest" description="Disordered" evidence="1">
    <location>
        <begin position="44"/>
        <end position="64"/>
    </location>
</feature>
<keyword evidence="3" id="KW-1185">Reference proteome</keyword>
<dbReference type="Proteomes" id="UP000823388">
    <property type="component" value="Chromosome 2K"/>
</dbReference>
<sequence length="199" mass="21099">MFINRVRTPPPVAHPPLRLVAGIGRRRLKCCAATPSRLCASWPGSRCARSGSPTSSASTSPRRPDRFAAEIERTLRPGGVAGLHVALHRQPPCQRRCRPGSSSSSLATMAWASVLLVLSRGGTSPSHTHRSLQGRRVPVLDDGGGWGTGSALAVDSSARDARRLWPRRAAVALGCTRARLVPVSDGPEGRGCVAKVDLH</sequence>
<evidence type="ECO:0000313" key="2">
    <source>
        <dbReference type="EMBL" id="KAG2642893.1"/>
    </source>
</evidence>
<accession>A0A8T0WDZ4</accession>
<reference evidence="2" key="1">
    <citation type="submission" date="2020-05" db="EMBL/GenBank/DDBJ databases">
        <title>WGS assembly of Panicum virgatum.</title>
        <authorList>
            <person name="Lovell J.T."/>
            <person name="Jenkins J."/>
            <person name="Shu S."/>
            <person name="Juenger T.E."/>
            <person name="Schmutz J."/>
        </authorList>
    </citation>
    <scope>NUCLEOTIDE SEQUENCE</scope>
    <source>
        <strain evidence="2">AP13</strain>
    </source>
</reference>
<evidence type="ECO:0000313" key="3">
    <source>
        <dbReference type="Proteomes" id="UP000823388"/>
    </source>
</evidence>
<comment type="caution">
    <text evidence="2">The sequence shown here is derived from an EMBL/GenBank/DDBJ whole genome shotgun (WGS) entry which is preliminary data.</text>
</comment>
<feature type="compositionally biased region" description="Low complexity" evidence="1">
    <location>
        <begin position="48"/>
        <end position="61"/>
    </location>
</feature>
<name>A0A8T0WDZ4_PANVG</name>
<evidence type="ECO:0000256" key="1">
    <source>
        <dbReference type="SAM" id="MobiDB-lite"/>
    </source>
</evidence>